<dbReference type="InterPro" id="IPR051321">
    <property type="entry name" value="PHA/PHB_synthase"/>
</dbReference>
<organism evidence="2 3">
    <name type="scientific">Emcibacter nanhaiensis</name>
    <dbReference type="NCBI Taxonomy" id="1505037"/>
    <lineage>
        <taxon>Bacteria</taxon>
        <taxon>Pseudomonadati</taxon>
        <taxon>Pseudomonadota</taxon>
        <taxon>Alphaproteobacteria</taxon>
        <taxon>Emcibacterales</taxon>
        <taxon>Emcibacteraceae</taxon>
        <taxon>Emcibacter</taxon>
    </lineage>
</organism>
<sequence>MTDESPTPLTKRTGPRPLPLHVATATSEWMSAAASLPLFLLDGLHCHPARAETARKLRAKLEKEDMLLLQQTVMLKAQERLMTMMQGIEAYQNHPYRRCVPEPPAALESGSTRLLDYAPNAKGDEPVVIAVPSLVNSYHVLDLMEDHSLMRYLAGEGLRPYLMDWDAPGPLEKLFGLDDYITSRLVPMIREIANRRGRPVHLLGYCMGGNLAIAAAHILKDEGVLDSLTLVATPWDFHAERNVQLEGFLKLMDKSQELFRDLGVVPMDVMQLFFFSLDPTLSDRKFRRFATLDPDDPKTEIFVAIEDWANEGAPLALNLAFDCLNRWYRDNLPHKGEWQVEGRTILPEEITLPCHVITPERDRIVPPASAKDILKHLPDATHTSAASGHVNMIAGYGADKILWPKITEYIK</sequence>
<dbReference type="PANTHER" id="PTHR36837">
    <property type="entry name" value="POLY(3-HYDROXYALKANOATE) POLYMERASE SUBUNIT PHAC"/>
    <property type="match status" value="1"/>
</dbReference>
<protein>
    <submittedName>
        <fullName evidence="2">Alpha/beta fold hydrolase</fullName>
    </submittedName>
</protein>
<name>A0A501PMK6_9PROT</name>
<dbReference type="SUPFAM" id="SSF53474">
    <property type="entry name" value="alpha/beta-Hydrolases"/>
    <property type="match status" value="1"/>
</dbReference>
<proteinExistence type="predicted"/>
<dbReference type="AlphaFoldDB" id="A0A501PMK6"/>
<dbReference type="RefSeq" id="WP_139939227.1">
    <property type="nucleotide sequence ID" value="NZ_JBHSYP010000003.1"/>
</dbReference>
<reference evidence="3" key="1">
    <citation type="submission" date="2019-06" db="EMBL/GenBank/DDBJ databases">
        <title>The complete genome of Emcibacter congregatus ZYLT.</title>
        <authorList>
            <person name="Zhao Z."/>
        </authorList>
    </citation>
    <scope>NUCLEOTIDE SEQUENCE [LARGE SCALE GENOMIC DNA]</scope>
    <source>
        <strain evidence="3">MCCC 1A06723</strain>
    </source>
</reference>
<evidence type="ECO:0000259" key="1">
    <source>
        <dbReference type="Pfam" id="PF12697"/>
    </source>
</evidence>
<feature type="domain" description="AB hydrolase-1" evidence="1">
    <location>
        <begin position="150"/>
        <end position="390"/>
    </location>
</feature>
<gene>
    <name evidence="2" type="ORF">FIV46_05535</name>
</gene>
<keyword evidence="3" id="KW-1185">Reference proteome</keyword>
<dbReference type="Proteomes" id="UP000319148">
    <property type="component" value="Unassembled WGS sequence"/>
</dbReference>
<dbReference type="PANTHER" id="PTHR36837:SF4">
    <property type="entry name" value="BLR0908 PROTEIN"/>
    <property type="match status" value="1"/>
</dbReference>
<dbReference type="EMBL" id="VFIY01000005">
    <property type="protein sequence ID" value="TPD61673.1"/>
    <property type="molecule type" value="Genomic_DNA"/>
</dbReference>
<dbReference type="Gene3D" id="3.40.50.1820">
    <property type="entry name" value="alpha/beta hydrolase"/>
    <property type="match status" value="1"/>
</dbReference>
<dbReference type="OrthoDB" id="9767934at2"/>
<accession>A0A501PMK6</accession>
<dbReference type="InterPro" id="IPR000073">
    <property type="entry name" value="AB_hydrolase_1"/>
</dbReference>
<dbReference type="GO" id="GO:0016787">
    <property type="term" value="F:hydrolase activity"/>
    <property type="evidence" value="ECO:0007669"/>
    <property type="project" value="UniProtKB-KW"/>
</dbReference>
<evidence type="ECO:0000313" key="2">
    <source>
        <dbReference type="EMBL" id="TPD61673.1"/>
    </source>
</evidence>
<keyword evidence="2" id="KW-0378">Hydrolase</keyword>
<evidence type="ECO:0000313" key="3">
    <source>
        <dbReference type="Proteomes" id="UP000319148"/>
    </source>
</evidence>
<comment type="caution">
    <text evidence="2">The sequence shown here is derived from an EMBL/GenBank/DDBJ whole genome shotgun (WGS) entry which is preliminary data.</text>
</comment>
<dbReference type="InterPro" id="IPR029058">
    <property type="entry name" value="AB_hydrolase_fold"/>
</dbReference>
<dbReference type="Pfam" id="PF12697">
    <property type="entry name" value="Abhydrolase_6"/>
    <property type="match status" value="1"/>
</dbReference>